<evidence type="ECO:0000259" key="7">
    <source>
        <dbReference type="PROSITE" id="PS51722"/>
    </source>
</evidence>
<dbReference type="Proteomes" id="UP000177810">
    <property type="component" value="Unassembled WGS sequence"/>
</dbReference>
<evidence type="ECO:0000256" key="5">
    <source>
        <dbReference type="ARBA" id="ARBA00023134"/>
    </source>
</evidence>
<dbReference type="EMBL" id="MHMT01000020">
    <property type="protein sequence ID" value="OGZ32321.1"/>
    <property type="molecule type" value="Genomic_DNA"/>
</dbReference>
<dbReference type="PRINTS" id="PR00315">
    <property type="entry name" value="ELONGATNFCT"/>
</dbReference>
<dbReference type="CDD" id="cd01890">
    <property type="entry name" value="LepA"/>
    <property type="match status" value="1"/>
</dbReference>
<dbReference type="Gene3D" id="2.40.30.10">
    <property type="entry name" value="Translation factors"/>
    <property type="match status" value="1"/>
</dbReference>
<dbReference type="InterPro" id="IPR027417">
    <property type="entry name" value="P-loop_NTPase"/>
</dbReference>
<dbReference type="InterPro" id="IPR009000">
    <property type="entry name" value="Transl_B-barrel_sf"/>
</dbReference>
<dbReference type="CDD" id="cd03699">
    <property type="entry name" value="EF4_II"/>
    <property type="match status" value="1"/>
</dbReference>
<dbReference type="EC" id="3.6.5.n1" evidence="6"/>
<keyword evidence="5 6" id="KW-0342">GTP-binding</keyword>
<dbReference type="Gene3D" id="3.40.50.300">
    <property type="entry name" value="P-loop containing nucleotide triphosphate hydrolases"/>
    <property type="match status" value="1"/>
</dbReference>
<sequence>MNHANIRNFVIMAHIDHGKSTLADRFLEITKTVDIRKMQPQYLDRMAIERERGITIKMQPVRMIWKDYILNLIDTPGHVDFSYEVSRSLAAVEGAILLVDATQGVQAQTLSNLEFARREKLKIIPVINKIDLPTANIEQSIKEVEELLNVKKDEIILISAKTGENIEKVLERAIEKISPPSEVVDRPFRALIFDSEYDSYKGVVAYVRVFDGQIKKAEKIYLMGSRAHGEVLELGYFKPDLVAANELKAGEIGYIATGLKEIEECRVGDTITIQNSKFKIQNLKGYMEPQSVVFASFYPVNSNDYDLLCDGLKKLKLNDAALNFFPESSSALGRGFRCGFLGMLHLEIVNERLKRDYGLDLITTSPSVVYKKNREVMEEPWIEIEIISPAKYLGQINNLLGGFSGEFKATKWLTEEKILVFYEGPLDIILQGFYDKLKNTTSGYASMSYKLIGYKKADLVNLDILINKEKIEAFSKTVRRNEAYKEGKRIVELLKDVLPYYQFALPIQAAVEGKIIARETKKAMRKDVTGYLYGGDVTRKRKLLDKQKRGKKRLAEIGKITIPSDVFLKVLKNR</sequence>
<dbReference type="InterPro" id="IPR000640">
    <property type="entry name" value="EFG_V-like"/>
</dbReference>
<keyword evidence="4 6" id="KW-0648">Protein biosynthesis</keyword>
<proteinExistence type="inferred from homology"/>
<dbReference type="GO" id="GO:0005886">
    <property type="term" value="C:plasma membrane"/>
    <property type="evidence" value="ECO:0007669"/>
    <property type="project" value="UniProtKB-SubCell"/>
</dbReference>
<dbReference type="AlphaFoldDB" id="A0A1G2F440"/>
<dbReference type="GO" id="GO:0043022">
    <property type="term" value="F:ribosome binding"/>
    <property type="evidence" value="ECO:0007669"/>
    <property type="project" value="UniProtKB-UniRule"/>
</dbReference>
<protein>
    <recommendedName>
        <fullName evidence="6">Elongation factor 4</fullName>
        <shortName evidence="6">EF-4</shortName>
        <ecNumber evidence="6">3.6.5.n1</ecNumber>
    </recommendedName>
    <alternativeName>
        <fullName evidence="6">Ribosomal back-translocase LepA</fullName>
    </alternativeName>
</protein>
<organism evidence="8 9">
    <name type="scientific">Candidatus Portnoybacteria bacterium RBG_13_40_8</name>
    <dbReference type="NCBI Taxonomy" id="1801990"/>
    <lineage>
        <taxon>Bacteria</taxon>
        <taxon>Candidatus Portnoyibacteriota</taxon>
    </lineage>
</organism>
<dbReference type="NCBIfam" id="TIGR00231">
    <property type="entry name" value="small_GTP"/>
    <property type="match status" value="1"/>
</dbReference>
<dbReference type="Pfam" id="PF06421">
    <property type="entry name" value="LepA_C"/>
    <property type="match status" value="1"/>
</dbReference>
<dbReference type="CDD" id="cd16260">
    <property type="entry name" value="EF4_III"/>
    <property type="match status" value="1"/>
</dbReference>
<dbReference type="GO" id="GO:0003924">
    <property type="term" value="F:GTPase activity"/>
    <property type="evidence" value="ECO:0007669"/>
    <property type="project" value="UniProtKB-UniRule"/>
</dbReference>
<evidence type="ECO:0000313" key="9">
    <source>
        <dbReference type="Proteomes" id="UP000177810"/>
    </source>
</evidence>
<evidence type="ECO:0000256" key="4">
    <source>
        <dbReference type="ARBA" id="ARBA00022917"/>
    </source>
</evidence>
<evidence type="ECO:0000256" key="3">
    <source>
        <dbReference type="ARBA" id="ARBA00022801"/>
    </source>
</evidence>
<keyword evidence="2 6" id="KW-0547">Nucleotide-binding</keyword>
<dbReference type="FunFam" id="2.40.30.10:FF:000015">
    <property type="entry name" value="Translation factor GUF1, mitochondrial"/>
    <property type="match status" value="1"/>
</dbReference>
<evidence type="ECO:0000256" key="6">
    <source>
        <dbReference type="HAMAP-Rule" id="MF_00071"/>
    </source>
</evidence>
<dbReference type="PANTHER" id="PTHR43512:SF4">
    <property type="entry name" value="TRANSLATION FACTOR GUF1 HOMOLOG, CHLOROPLASTIC"/>
    <property type="match status" value="1"/>
</dbReference>
<keyword evidence="6" id="KW-1003">Cell membrane</keyword>
<feature type="binding site" evidence="6">
    <location>
        <begin position="16"/>
        <end position="21"/>
    </location>
    <ligand>
        <name>GTP</name>
        <dbReference type="ChEBI" id="CHEBI:37565"/>
    </ligand>
</feature>
<dbReference type="Pfam" id="PF00679">
    <property type="entry name" value="EFG_C"/>
    <property type="match status" value="1"/>
</dbReference>
<dbReference type="InterPro" id="IPR006297">
    <property type="entry name" value="EF-4"/>
</dbReference>
<evidence type="ECO:0000256" key="1">
    <source>
        <dbReference type="ARBA" id="ARBA00005454"/>
    </source>
</evidence>
<dbReference type="Pfam" id="PF03144">
    <property type="entry name" value="GTP_EFTU_D2"/>
    <property type="match status" value="1"/>
</dbReference>
<dbReference type="SUPFAM" id="SSF54980">
    <property type="entry name" value="EF-G C-terminal domain-like"/>
    <property type="match status" value="2"/>
</dbReference>
<dbReference type="InterPro" id="IPR035647">
    <property type="entry name" value="EFG_III/V"/>
</dbReference>
<dbReference type="FunFam" id="3.40.50.300:FF:000078">
    <property type="entry name" value="Elongation factor 4"/>
    <property type="match status" value="1"/>
</dbReference>
<dbReference type="PROSITE" id="PS51722">
    <property type="entry name" value="G_TR_2"/>
    <property type="match status" value="1"/>
</dbReference>
<dbReference type="InterPro" id="IPR031157">
    <property type="entry name" value="G_TR_CS"/>
</dbReference>
<dbReference type="STRING" id="1801990.A2V69_02470"/>
<comment type="similarity">
    <text evidence="1 6">Belongs to the TRAFAC class translation factor GTPase superfamily. Classic translation factor GTPase family. LepA subfamily.</text>
</comment>
<reference evidence="8 9" key="1">
    <citation type="journal article" date="2016" name="Nat. Commun.">
        <title>Thousands of microbial genomes shed light on interconnected biogeochemical processes in an aquifer system.</title>
        <authorList>
            <person name="Anantharaman K."/>
            <person name="Brown C.T."/>
            <person name="Hug L.A."/>
            <person name="Sharon I."/>
            <person name="Castelle C.J."/>
            <person name="Probst A.J."/>
            <person name="Thomas B.C."/>
            <person name="Singh A."/>
            <person name="Wilkins M.J."/>
            <person name="Karaoz U."/>
            <person name="Brodie E.L."/>
            <person name="Williams K.H."/>
            <person name="Hubbard S.S."/>
            <person name="Banfield J.F."/>
        </authorList>
    </citation>
    <scope>NUCLEOTIDE SEQUENCE [LARGE SCALE GENOMIC DNA]</scope>
</reference>
<keyword evidence="6" id="KW-0472">Membrane</keyword>
<dbReference type="GO" id="GO:0005525">
    <property type="term" value="F:GTP binding"/>
    <property type="evidence" value="ECO:0007669"/>
    <property type="project" value="UniProtKB-UniRule"/>
</dbReference>
<dbReference type="SUPFAM" id="SSF50447">
    <property type="entry name" value="Translation proteins"/>
    <property type="match status" value="1"/>
</dbReference>
<dbReference type="HAMAP" id="MF_00071">
    <property type="entry name" value="LepA"/>
    <property type="match status" value="1"/>
</dbReference>
<accession>A0A1G2F440</accession>
<dbReference type="InterPro" id="IPR005225">
    <property type="entry name" value="Small_GTP-bd"/>
</dbReference>
<feature type="binding site" evidence="6">
    <location>
        <begin position="128"/>
        <end position="131"/>
    </location>
    <ligand>
        <name>GTP</name>
        <dbReference type="ChEBI" id="CHEBI:37565"/>
    </ligand>
</feature>
<name>A0A1G2F440_9BACT</name>
<dbReference type="Gene3D" id="3.30.70.2570">
    <property type="entry name" value="Elongation factor 4, C-terminal domain"/>
    <property type="match status" value="1"/>
</dbReference>
<evidence type="ECO:0000313" key="8">
    <source>
        <dbReference type="EMBL" id="OGZ32321.1"/>
    </source>
</evidence>
<keyword evidence="8" id="KW-0251">Elongation factor</keyword>
<dbReference type="PROSITE" id="PS00301">
    <property type="entry name" value="G_TR_1"/>
    <property type="match status" value="1"/>
</dbReference>
<dbReference type="InterPro" id="IPR038363">
    <property type="entry name" value="LepA_C_sf"/>
</dbReference>
<dbReference type="GO" id="GO:0045727">
    <property type="term" value="P:positive regulation of translation"/>
    <property type="evidence" value="ECO:0007669"/>
    <property type="project" value="UniProtKB-UniRule"/>
</dbReference>
<comment type="function">
    <text evidence="6">Required for accurate and efficient protein synthesis under certain stress conditions. May act as a fidelity factor of the translation reaction, by catalyzing a one-codon backward translocation of tRNAs on improperly translocated ribosomes. Back-translocation proceeds from a post-translocation (POST) complex to a pre-translocation (PRE) complex, thus giving elongation factor G a second chance to translocate the tRNAs correctly. Binds to ribosomes in a GTP-dependent manner.</text>
</comment>
<comment type="caution">
    <text evidence="8">The sequence shown here is derived from an EMBL/GenBank/DDBJ whole genome shotgun (WGS) entry which is preliminary data.</text>
</comment>
<gene>
    <name evidence="6" type="primary">lepA</name>
    <name evidence="8" type="ORF">A2V69_02470</name>
</gene>
<dbReference type="InterPro" id="IPR013842">
    <property type="entry name" value="LepA_CTD"/>
</dbReference>
<dbReference type="SUPFAM" id="SSF52540">
    <property type="entry name" value="P-loop containing nucleoside triphosphate hydrolases"/>
    <property type="match status" value="1"/>
</dbReference>
<dbReference type="Gene3D" id="3.30.70.240">
    <property type="match status" value="1"/>
</dbReference>
<dbReference type="Pfam" id="PF00009">
    <property type="entry name" value="GTP_EFTU"/>
    <property type="match status" value="1"/>
</dbReference>
<dbReference type="GO" id="GO:0003746">
    <property type="term" value="F:translation elongation factor activity"/>
    <property type="evidence" value="ECO:0007669"/>
    <property type="project" value="UniProtKB-UniRule"/>
</dbReference>
<comment type="subcellular location">
    <subcellularLocation>
        <location evidence="6">Cell membrane</location>
        <topology evidence="6">Peripheral membrane protein</topology>
        <orientation evidence="6">Cytoplasmic side</orientation>
    </subcellularLocation>
</comment>
<keyword evidence="3 6" id="KW-0378">Hydrolase</keyword>
<dbReference type="PANTHER" id="PTHR43512">
    <property type="entry name" value="TRANSLATION FACTOR GUF1-RELATED"/>
    <property type="match status" value="1"/>
</dbReference>
<comment type="catalytic activity">
    <reaction evidence="6">
        <text>GTP + H2O = GDP + phosphate + H(+)</text>
        <dbReference type="Rhea" id="RHEA:19669"/>
        <dbReference type="ChEBI" id="CHEBI:15377"/>
        <dbReference type="ChEBI" id="CHEBI:15378"/>
        <dbReference type="ChEBI" id="CHEBI:37565"/>
        <dbReference type="ChEBI" id="CHEBI:43474"/>
        <dbReference type="ChEBI" id="CHEBI:58189"/>
        <dbReference type="EC" id="3.6.5.n1"/>
    </reaction>
</comment>
<dbReference type="InterPro" id="IPR004161">
    <property type="entry name" value="EFTu-like_2"/>
</dbReference>
<dbReference type="Gene3D" id="3.30.70.870">
    <property type="entry name" value="Elongation Factor G (Translational Gtpase), domain 3"/>
    <property type="match status" value="1"/>
</dbReference>
<dbReference type="InterPro" id="IPR000795">
    <property type="entry name" value="T_Tr_GTP-bd_dom"/>
</dbReference>
<evidence type="ECO:0000256" key="2">
    <source>
        <dbReference type="ARBA" id="ARBA00022741"/>
    </source>
</evidence>
<dbReference type="FunFam" id="3.30.70.870:FF:000004">
    <property type="entry name" value="Translation factor GUF1, mitochondrial"/>
    <property type="match status" value="1"/>
</dbReference>
<feature type="domain" description="Tr-type G" evidence="7">
    <location>
        <begin position="4"/>
        <end position="181"/>
    </location>
</feature>